<comment type="similarity">
    <text evidence="2 5">Belongs to the DegT/DnrJ/EryC1 family.</text>
</comment>
<evidence type="ECO:0000313" key="7">
    <source>
        <dbReference type="Proteomes" id="UP000280307"/>
    </source>
</evidence>
<dbReference type="Proteomes" id="UP000280307">
    <property type="component" value="Unassembled WGS sequence"/>
</dbReference>
<dbReference type="Gene3D" id="3.40.640.10">
    <property type="entry name" value="Type I PLP-dependent aspartate aminotransferase-like (Major domain)"/>
    <property type="match status" value="1"/>
</dbReference>
<sequence>MTTPQVPFGDLARQAAALGEDLNAALLRVAAGGWYVLGEEVRQFEAEFAAYCGTAHCVGVANGFEALYLALVALEIGPGDEVITVANACIYQAAAILQAGARPVFVDVDPQTHNLDPNLIEAALTPRTKAILPVHLYGRLADMPAIYALARAHGLALIEDAAQAHGAWQEVAGHPRRAGAWGDVACFSFYPSKNLGALGDGGALTTDDVALAAHLRSLRMYGWDKKYVTSALGGRNSRLDEIQAAVLRLKLRHLEAWNRARAERAGWYNELLAGLPLTLPADEPGHVYHLFVVESAQRDALRQQLLAAGIGCDIHYPLPTHLQPAYQHLGYQPGALPVTERLASQILSLPLYPELRREEVALVAQACR</sequence>
<dbReference type="PANTHER" id="PTHR30244">
    <property type="entry name" value="TRANSAMINASE"/>
    <property type="match status" value="1"/>
</dbReference>
<reference evidence="6 7" key="1">
    <citation type="submission" date="2018-12" db="EMBL/GenBank/DDBJ databases">
        <title>Genome Sequence of Candidatus Viridilinea halotolerans isolated from saline sulfide-rich spring.</title>
        <authorList>
            <person name="Grouzdev D.S."/>
            <person name="Burganskaya E.I."/>
            <person name="Krutkina M.S."/>
            <person name="Sukhacheva M.V."/>
            <person name="Gorlenko V.M."/>
        </authorList>
    </citation>
    <scope>NUCLEOTIDE SEQUENCE [LARGE SCALE GENOMIC DNA]</scope>
    <source>
        <strain evidence="6">Chok-6</strain>
    </source>
</reference>
<proteinExistence type="inferred from homology"/>
<dbReference type="Gene3D" id="3.90.1150.10">
    <property type="entry name" value="Aspartate Aminotransferase, domain 1"/>
    <property type="match status" value="1"/>
</dbReference>
<dbReference type="GO" id="GO:0030170">
    <property type="term" value="F:pyridoxal phosphate binding"/>
    <property type="evidence" value="ECO:0007669"/>
    <property type="project" value="UniProtKB-ARBA"/>
</dbReference>
<evidence type="ECO:0000256" key="4">
    <source>
        <dbReference type="PIRSR" id="PIRSR000390-2"/>
    </source>
</evidence>
<dbReference type="GO" id="GO:0008483">
    <property type="term" value="F:transaminase activity"/>
    <property type="evidence" value="ECO:0007669"/>
    <property type="project" value="UniProtKB-KW"/>
</dbReference>
<keyword evidence="1 4" id="KW-0663">Pyridoxal phosphate</keyword>
<evidence type="ECO:0000256" key="2">
    <source>
        <dbReference type="ARBA" id="ARBA00037999"/>
    </source>
</evidence>
<evidence type="ECO:0000256" key="5">
    <source>
        <dbReference type="RuleBase" id="RU004508"/>
    </source>
</evidence>
<feature type="modified residue" description="N6-(pyridoxal phosphate)lysine" evidence="4">
    <location>
        <position position="193"/>
    </location>
</feature>
<evidence type="ECO:0000256" key="1">
    <source>
        <dbReference type="ARBA" id="ARBA00022898"/>
    </source>
</evidence>
<dbReference type="AlphaFoldDB" id="A0A426U0M5"/>
<dbReference type="PIRSF" id="PIRSF000390">
    <property type="entry name" value="PLP_StrS"/>
    <property type="match status" value="1"/>
</dbReference>
<dbReference type="InterPro" id="IPR015422">
    <property type="entry name" value="PyrdxlP-dep_Trfase_small"/>
</dbReference>
<dbReference type="InterPro" id="IPR000653">
    <property type="entry name" value="DegT/StrS_aminotransferase"/>
</dbReference>
<evidence type="ECO:0000313" key="6">
    <source>
        <dbReference type="EMBL" id="RRR72640.1"/>
    </source>
</evidence>
<dbReference type="GO" id="GO:0000271">
    <property type="term" value="P:polysaccharide biosynthetic process"/>
    <property type="evidence" value="ECO:0007669"/>
    <property type="project" value="TreeGrafter"/>
</dbReference>
<comment type="caution">
    <text evidence="6">The sequence shown here is derived from an EMBL/GenBank/DDBJ whole genome shotgun (WGS) entry which is preliminary data.</text>
</comment>
<keyword evidence="6" id="KW-0032">Aminotransferase</keyword>
<dbReference type="InterPro" id="IPR015421">
    <property type="entry name" value="PyrdxlP-dep_Trfase_major"/>
</dbReference>
<accession>A0A426U0M5</accession>
<dbReference type="EMBL" id="RSAS01000383">
    <property type="protein sequence ID" value="RRR72640.1"/>
    <property type="molecule type" value="Genomic_DNA"/>
</dbReference>
<dbReference type="PANTHER" id="PTHR30244:SF36">
    <property type="entry name" value="3-OXO-GLUCOSE-6-PHOSPHATE:GLUTAMATE AMINOTRANSFERASE"/>
    <property type="match status" value="1"/>
</dbReference>
<evidence type="ECO:0000256" key="3">
    <source>
        <dbReference type="PIRSR" id="PIRSR000390-1"/>
    </source>
</evidence>
<gene>
    <name evidence="6" type="ORF">EI684_09965</name>
</gene>
<dbReference type="FunFam" id="3.40.640.10:FF:000089">
    <property type="entry name" value="Aminotransferase, DegT/DnrJ/EryC1/StrS family"/>
    <property type="match status" value="1"/>
</dbReference>
<dbReference type="InterPro" id="IPR015424">
    <property type="entry name" value="PyrdxlP-dep_Trfase"/>
</dbReference>
<dbReference type="CDD" id="cd00616">
    <property type="entry name" value="AHBA_syn"/>
    <property type="match status" value="1"/>
</dbReference>
<dbReference type="Pfam" id="PF01041">
    <property type="entry name" value="DegT_DnrJ_EryC1"/>
    <property type="match status" value="1"/>
</dbReference>
<protein>
    <submittedName>
        <fullName evidence="6">DegT/DnrJ/EryC1/StrS family aminotransferase</fullName>
    </submittedName>
</protein>
<keyword evidence="6" id="KW-0808">Transferase</keyword>
<organism evidence="6 7">
    <name type="scientific">Candidatus Viridilinea halotolerans</name>
    <dbReference type="NCBI Taxonomy" id="2491704"/>
    <lineage>
        <taxon>Bacteria</taxon>
        <taxon>Bacillati</taxon>
        <taxon>Chloroflexota</taxon>
        <taxon>Chloroflexia</taxon>
        <taxon>Chloroflexales</taxon>
        <taxon>Chloroflexineae</taxon>
        <taxon>Oscillochloridaceae</taxon>
        <taxon>Candidatus Viridilinea</taxon>
    </lineage>
</organism>
<dbReference type="SUPFAM" id="SSF53383">
    <property type="entry name" value="PLP-dependent transferases"/>
    <property type="match status" value="1"/>
</dbReference>
<name>A0A426U0M5_9CHLR</name>
<feature type="active site" description="Proton acceptor" evidence="3">
    <location>
        <position position="193"/>
    </location>
</feature>